<protein>
    <submittedName>
        <fullName evidence="1">Uncharacterized protein</fullName>
    </submittedName>
</protein>
<dbReference type="Proteomes" id="UP000012174">
    <property type="component" value="Unassembled WGS sequence"/>
</dbReference>
<evidence type="ECO:0000313" key="2">
    <source>
        <dbReference type="Proteomes" id="UP000012174"/>
    </source>
</evidence>
<dbReference type="HOGENOM" id="CLU_2210017_0_0_1"/>
<accession>M7SKA6</accession>
<gene>
    <name evidence="1" type="ORF">UCREL1_8265</name>
</gene>
<reference evidence="2" key="1">
    <citation type="journal article" date="2013" name="Genome Announc.">
        <title>Draft genome sequence of the grapevine dieback fungus Eutypa lata UCR-EL1.</title>
        <authorList>
            <person name="Blanco-Ulate B."/>
            <person name="Rolshausen P.E."/>
            <person name="Cantu D."/>
        </authorList>
    </citation>
    <scope>NUCLEOTIDE SEQUENCE [LARGE SCALE GENOMIC DNA]</scope>
    <source>
        <strain evidence="2">UCR-EL1</strain>
    </source>
</reference>
<keyword evidence="2" id="KW-1185">Reference proteome</keyword>
<dbReference type="OrthoDB" id="5241404at2759"/>
<dbReference type="EMBL" id="KB707003">
    <property type="protein sequence ID" value="EMR64773.1"/>
    <property type="molecule type" value="Genomic_DNA"/>
</dbReference>
<proteinExistence type="predicted"/>
<dbReference type="AlphaFoldDB" id="M7SKA6"/>
<sequence>MLKHGVDVPDVLLSDSVVMIKMMVDKNESAKLGYLRDKYVPWVDHVAHDADSHAMVLKEVMNRIYKDPCVYYRKFSIDCRKYVELVGLNMYQKTKSMEQTIRDASTS</sequence>
<organism evidence="1 2">
    <name type="scientific">Eutypa lata (strain UCR-EL1)</name>
    <name type="common">Grapevine dieback disease fungus</name>
    <name type="synonym">Eutypa armeniacae</name>
    <dbReference type="NCBI Taxonomy" id="1287681"/>
    <lineage>
        <taxon>Eukaryota</taxon>
        <taxon>Fungi</taxon>
        <taxon>Dikarya</taxon>
        <taxon>Ascomycota</taxon>
        <taxon>Pezizomycotina</taxon>
        <taxon>Sordariomycetes</taxon>
        <taxon>Xylariomycetidae</taxon>
        <taxon>Xylariales</taxon>
        <taxon>Diatrypaceae</taxon>
        <taxon>Eutypa</taxon>
    </lineage>
</organism>
<evidence type="ECO:0000313" key="1">
    <source>
        <dbReference type="EMBL" id="EMR64773.1"/>
    </source>
</evidence>
<name>M7SKA6_EUTLA</name>
<dbReference type="KEGG" id="ela:UCREL1_8265"/>